<dbReference type="OrthoDB" id="2429015at2759"/>
<organism evidence="2 3">
    <name type="scientific">Glomus cerebriforme</name>
    <dbReference type="NCBI Taxonomy" id="658196"/>
    <lineage>
        <taxon>Eukaryota</taxon>
        <taxon>Fungi</taxon>
        <taxon>Fungi incertae sedis</taxon>
        <taxon>Mucoromycota</taxon>
        <taxon>Glomeromycotina</taxon>
        <taxon>Glomeromycetes</taxon>
        <taxon>Glomerales</taxon>
        <taxon>Glomeraceae</taxon>
        <taxon>Glomus</taxon>
    </lineage>
</organism>
<dbReference type="PROSITE" id="PS51460">
    <property type="entry name" value="GAR"/>
    <property type="match status" value="1"/>
</dbReference>
<dbReference type="GO" id="GO:0008017">
    <property type="term" value="F:microtubule binding"/>
    <property type="evidence" value="ECO:0007669"/>
    <property type="project" value="InterPro"/>
</dbReference>
<dbReference type="InterPro" id="IPR003108">
    <property type="entry name" value="GAR_dom"/>
</dbReference>
<dbReference type="AlphaFoldDB" id="A0A397TQH2"/>
<dbReference type="EMBL" id="QKYT01000034">
    <property type="protein sequence ID" value="RIA97114.1"/>
    <property type="molecule type" value="Genomic_DNA"/>
</dbReference>
<evidence type="ECO:0000313" key="3">
    <source>
        <dbReference type="Proteomes" id="UP000265703"/>
    </source>
</evidence>
<gene>
    <name evidence="2" type="ORF">C1645_732717</name>
</gene>
<accession>A0A397TQH2</accession>
<proteinExistence type="predicted"/>
<keyword evidence="3" id="KW-1185">Reference proteome</keyword>
<protein>
    <recommendedName>
        <fullName evidence="1">GAR domain-containing protein</fullName>
    </recommendedName>
</protein>
<reference evidence="2 3" key="1">
    <citation type="submission" date="2018-06" db="EMBL/GenBank/DDBJ databases">
        <title>Comparative genomics reveals the genomic features of Rhizophagus irregularis, R. cerebriforme, R. diaphanum and Gigaspora rosea, and their symbiotic lifestyle signature.</title>
        <authorList>
            <person name="Morin E."/>
            <person name="San Clemente H."/>
            <person name="Chen E.C.H."/>
            <person name="De La Providencia I."/>
            <person name="Hainaut M."/>
            <person name="Kuo A."/>
            <person name="Kohler A."/>
            <person name="Murat C."/>
            <person name="Tang N."/>
            <person name="Roy S."/>
            <person name="Loubradou J."/>
            <person name="Henrissat B."/>
            <person name="Grigoriev I.V."/>
            <person name="Corradi N."/>
            <person name="Roux C."/>
            <person name="Martin F.M."/>
        </authorList>
    </citation>
    <scope>NUCLEOTIDE SEQUENCE [LARGE SCALE GENOMIC DNA]</scope>
    <source>
        <strain evidence="2 3">DAOM 227022</strain>
    </source>
</reference>
<dbReference type="Proteomes" id="UP000265703">
    <property type="component" value="Unassembled WGS sequence"/>
</dbReference>
<comment type="caution">
    <text evidence="2">The sequence shown here is derived from an EMBL/GenBank/DDBJ whole genome shotgun (WGS) entry which is preliminary data.</text>
</comment>
<evidence type="ECO:0000259" key="1">
    <source>
        <dbReference type="PROSITE" id="PS51460"/>
    </source>
</evidence>
<evidence type="ECO:0000313" key="2">
    <source>
        <dbReference type="EMBL" id="RIA97114.1"/>
    </source>
</evidence>
<feature type="domain" description="GAR" evidence="1">
    <location>
        <begin position="233"/>
        <end position="279"/>
    </location>
</feature>
<sequence length="279" mass="32734">MDLSPASEFVLLSTEETNYDKLIKDIFEPIDKMFPEEAHEFLINFFSEKLNEDQWEEKINSLMEANSRQDKFITKLKRFMLEMLPILGNKTIKASAYRKTVMNQKGNADRADGIAYTSNKQNSYEISVTEGSRPYVTESNKETSDFLQNARAAKDMINFAVTQEVLHKRALPSCFRTFIVQVFEFNLRFYFMDYLAQYCIFKIETCEIPTDWKETLQFTSFYRSIVTWALLVGEADKKFQESRNKRSSRLSNCHNIRKLLKLSHNKAREGTKKDMMITI</sequence>
<name>A0A397TQH2_9GLOM</name>